<dbReference type="AlphaFoldDB" id="A0A8H3XQR2"/>
<protein>
    <submittedName>
        <fullName evidence="1">MFS sugar transporter</fullName>
    </submittedName>
</protein>
<comment type="caution">
    <text evidence="1">The sequence shown here is derived from an EMBL/GenBank/DDBJ whole genome shotgun (WGS) entry which is preliminary data.</text>
</comment>
<evidence type="ECO:0000313" key="1">
    <source>
        <dbReference type="EMBL" id="GFF57941.1"/>
    </source>
</evidence>
<dbReference type="EMBL" id="BLKC01000162">
    <property type="protein sequence ID" value="GFF57941.1"/>
    <property type="molecule type" value="Genomic_DNA"/>
</dbReference>
<organism evidence="1 2">
    <name type="scientific">Aspergillus udagawae</name>
    <dbReference type="NCBI Taxonomy" id="91492"/>
    <lineage>
        <taxon>Eukaryota</taxon>
        <taxon>Fungi</taxon>
        <taxon>Dikarya</taxon>
        <taxon>Ascomycota</taxon>
        <taxon>Pezizomycotina</taxon>
        <taxon>Eurotiomycetes</taxon>
        <taxon>Eurotiomycetidae</taxon>
        <taxon>Eurotiales</taxon>
        <taxon>Aspergillaceae</taxon>
        <taxon>Aspergillus</taxon>
        <taxon>Aspergillus subgen. Fumigati</taxon>
    </lineage>
</organism>
<keyword evidence="1" id="KW-0762">Sugar transport</keyword>
<name>A0A8H3XQR2_9EURO</name>
<proteinExistence type="predicted"/>
<reference evidence="1 2" key="1">
    <citation type="submission" date="2020-01" db="EMBL/GenBank/DDBJ databases">
        <title>Draft genome sequence of Aspergillus udagawae IFM 46972.</title>
        <authorList>
            <person name="Takahashi H."/>
            <person name="Yaguchi T."/>
        </authorList>
    </citation>
    <scope>NUCLEOTIDE SEQUENCE [LARGE SCALE GENOMIC DNA]</scope>
    <source>
        <strain evidence="1 2">IFM 46972</strain>
    </source>
</reference>
<gene>
    <name evidence="1" type="ORF">IFM46972_10951</name>
</gene>
<evidence type="ECO:0000313" key="2">
    <source>
        <dbReference type="Proteomes" id="UP000465221"/>
    </source>
</evidence>
<dbReference type="Proteomes" id="UP000465221">
    <property type="component" value="Unassembled WGS sequence"/>
</dbReference>
<keyword evidence="1" id="KW-0813">Transport</keyword>
<sequence length="84" mass="9997">MINYIQNLGWKFWILTLIVNCILEDVDVYYWTNLLLIVILNLDAISTKRLLRFIQYEDEELQWKVKDAQIKIPKGDSADVEHAE</sequence>
<accession>A0A8H3XQR2</accession>